<keyword evidence="11 18" id="KW-0560">Oxidoreductase</keyword>
<keyword evidence="10 18" id="KW-1133">Transmembrane helix</keyword>
<evidence type="ECO:0000256" key="9">
    <source>
        <dbReference type="ARBA" id="ARBA00022982"/>
    </source>
</evidence>
<dbReference type="PANTHER" id="PTHR32234:SF0">
    <property type="entry name" value="THIOL:DISULFIDE INTERCHANGE PROTEIN DSBD"/>
    <property type="match status" value="1"/>
</dbReference>
<dbReference type="SUPFAM" id="SSF52833">
    <property type="entry name" value="Thioredoxin-like"/>
    <property type="match status" value="1"/>
</dbReference>
<dbReference type="InterPro" id="IPR036249">
    <property type="entry name" value="Thioredoxin-like_sf"/>
</dbReference>
<feature type="transmembrane region" description="Helical" evidence="18">
    <location>
        <begin position="410"/>
        <end position="430"/>
    </location>
</feature>
<comment type="subcellular location">
    <subcellularLocation>
        <location evidence="1 18">Cell inner membrane</location>
        <topology evidence="1 18">Multi-pass membrane protein</topology>
    </subcellularLocation>
</comment>
<evidence type="ECO:0000256" key="16">
    <source>
        <dbReference type="ARBA" id="ARBA00047388"/>
    </source>
</evidence>
<name>A0ABM9A997_9VIBR</name>
<evidence type="ECO:0000256" key="15">
    <source>
        <dbReference type="ARBA" id="ARBA00023284"/>
    </source>
</evidence>
<feature type="transmembrane region" description="Helical" evidence="18">
    <location>
        <begin position="385"/>
        <end position="404"/>
    </location>
</feature>
<keyword evidence="13 18" id="KW-0472">Membrane</keyword>
<evidence type="ECO:0000256" key="1">
    <source>
        <dbReference type="ARBA" id="ARBA00004429"/>
    </source>
</evidence>
<evidence type="ECO:0000256" key="11">
    <source>
        <dbReference type="ARBA" id="ARBA00023002"/>
    </source>
</evidence>
<evidence type="ECO:0000313" key="20">
    <source>
        <dbReference type="EMBL" id="CAH0542789.1"/>
    </source>
</evidence>
<dbReference type="SUPFAM" id="SSF74863">
    <property type="entry name" value="Thiol:disulfide interchange protein DsbD, N-terminal domain (DsbD-alpha)"/>
    <property type="match status" value="1"/>
</dbReference>
<organism evidence="20 21">
    <name type="scientific">Vibrio marisflavi CECT 7928</name>
    <dbReference type="NCBI Taxonomy" id="634439"/>
    <lineage>
        <taxon>Bacteria</taxon>
        <taxon>Pseudomonadati</taxon>
        <taxon>Pseudomonadota</taxon>
        <taxon>Gammaproteobacteria</taxon>
        <taxon>Vibrionales</taxon>
        <taxon>Vibrionaceae</taxon>
        <taxon>Vibrio</taxon>
    </lineage>
</organism>
<keyword evidence="5 18" id="KW-0997">Cell inner membrane</keyword>
<comment type="catalytic activity">
    <reaction evidence="17 18">
        <text>[protein]-dithiol + NADP(+) = [protein]-disulfide + NADPH + H(+)</text>
        <dbReference type="Rhea" id="RHEA:18753"/>
        <dbReference type="Rhea" id="RHEA-COMP:10593"/>
        <dbReference type="Rhea" id="RHEA-COMP:10594"/>
        <dbReference type="ChEBI" id="CHEBI:15378"/>
        <dbReference type="ChEBI" id="CHEBI:29950"/>
        <dbReference type="ChEBI" id="CHEBI:50058"/>
        <dbReference type="ChEBI" id="CHEBI:57783"/>
        <dbReference type="ChEBI" id="CHEBI:58349"/>
        <dbReference type="EC" id="1.8.1.8"/>
    </reaction>
</comment>
<dbReference type="Gene3D" id="2.60.40.1250">
    <property type="entry name" value="Thiol:disulfide interchange protein DsbD, N-terminal domain"/>
    <property type="match status" value="1"/>
</dbReference>
<evidence type="ECO:0000256" key="6">
    <source>
        <dbReference type="ARBA" id="ARBA00022692"/>
    </source>
</evidence>
<keyword evidence="21" id="KW-1185">Reference proteome</keyword>
<dbReference type="Pfam" id="PF11412">
    <property type="entry name" value="DsbD_N"/>
    <property type="match status" value="1"/>
</dbReference>
<dbReference type="InterPro" id="IPR036929">
    <property type="entry name" value="DsbDN_sf"/>
</dbReference>
<feature type="transmembrane region" description="Helical" evidence="18">
    <location>
        <begin position="442"/>
        <end position="460"/>
    </location>
</feature>
<evidence type="ECO:0000256" key="5">
    <source>
        <dbReference type="ARBA" id="ARBA00022519"/>
    </source>
</evidence>
<comment type="caution">
    <text evidence="20">The sequence shown here is derived from an EMBL/GenBank/DDBJ whole genome shotgun (WGS) entry which is preliminary data.</text>
</comment>
<comment type="similarity">
    <text evidence="2 18">Belongs to the thioredoxin family. DsbD subfamily.</text>
</comment>
<feature type="transmembrane region" description="Helical" evidence="18">
    <location>
        <begin position="314"/>
        <end position="342"/>
    </location>
</feature>
<dbReference type="PANTHER" id="PTHR32234">
    <property type="entry name" value="THIOL:DISULFIDE INTERCHANGE PROTEIN DSBD"/>
    <property type="match status" value="1"/>
</dbReference>
<dbReference type="InterPro" id="IPR022910">
    <property type="entry name" value="Thiol_diS_interchange_DbsD"/>
</dbReference>
<comment type="catalytic activity">
    <reaction evidence="16 18">
        <text>[protein]-dithiol + NAD(+) = [protein]-disulfide + NADH + H(+)</text>
        <dbReference type="Rhea" id="RHEA:18749"/>
        <dbReference type="Rhea" id="RHEA-COMP:10593"/>
        <dbReference type="Rhea" id="RHEA-COMP:10594"/>
        <dbReference type="ChEBI" id="CHEBI:15378"/>
        <dbReference type="ChEBI" id="CHEBI:29950"/>
        <dbReference type="ChEBI" id="CHEBI:50058"/>
        <dbReference type="ChEBI" id="CHEBI:57540"/>
        <dbReference type="ChEBI" id="CHEBI:57945"/>
        <dbReference type="EC" id="1.8.1.8"/>
    </reaction>
</comment>
<dbReference type="Proteomes" id="UP000838748">
    <property type="component" value="Unassembled WGS sequence"/>
</dbReference>
<evidence type="ECO:0000256" key="4">
    <source>
        <dbReference type="ARBA" id="ARBA00022475"/>
    </source>
</evidence>
<evidence type="ECO:0000256" key="13">
    <source>
        <dbReference type="ARBA" id="ARBA00023136"/>
    </source>
</evidence>
<dbReference type="Gene3D" id="3.40.30.10">
    <property type="entry name" value="Glutaredoxin"/>
    <property type="match status" value="1"/>
</dbReference>
<comment type="caution">
    <text evidence="18">Lacks conserved residue(s) required for the propagation of feature annotation.</text>
</comment>
<protein>
    <recommendedName>
        <fullName evidence="18">Thiol:disulfide interchange protein DsbD</fullName>
        <ecNumber evidence="18">1.8.1.8</ecNumber>
    </recommendedName>
    <alternativeName>
        <fullName evidence="18">Protein-disulfide reductase</fullName>
        <shortName evidence="18">Disulfide reductase</shortName>
    </alternativeName>
</protein>
<keyword evidence="6 18" id="KW-0812">Transmembrane</keyword>
<evidence type="ECO:0000256" key="17">
    <source>
        <dbReference type="ARBA" id="ARBA00047804"/>
    </source>
</evidence>
<feature type="transmembrane region" description="Helical" evidence="18">
    <location>
        <begin position="348"/>
        <end position="373"/>
    </location>
</feature>
<keyword evidence="15 18" id="KW-0676">Redox-active center</keyword>
<evidence type="ECO:0000256" key="18">
    <source>
        <dbReference type="HAMAP-Rule" id="MF_00399"/>
    </source>
</evidence>
<keyword evidence="14 18" id="KW-1015">Disulfide bond</keyword>
<keyword evidence="9 18" id="KW-0249">Electron transport</keyword>
<feature type="signal peptide" evidence="18">
    <location>
        <begin position="1"/>
        <end position="21"/>
    </location>
</feature>
<feature type="disulfide bond" description="Redox-active" evidence="18">
    <location>
        <begin position="511"/>
        <end position="514"/>
    </location>
</feature>
<proteinExistence type="inferred from homology"/>
<feature type="chain" id="PRO_5044909979" description="Thiol:disulfide interchange protein DsbD" evidence="18">
    <location>
        <begin position="22"/>
        <end position="601"/>
    </location>
</feature>
<evidence type="ECO:0000256" key="10">
    <source>
        <dbReference type="ARBA" id="ARBA00022989"/>
    </source>
</evidence>
<feature type="disulfide bond" description="Redox-active" evidence="18">
    <location>
        <begin position="131"/>
        <end position="137"/>
    </location>
</feature>
<feature type="transmembrane region" description="Helical" evidence="18">
    <location>
        <begin position="191"/>
        <end position="211"/>
    </location>
</feature>
<evidence type="ECO:0000256" key="14">
    <source>
        <dbReference type="ARBA" id="ARBA00023157"/>
    </source>
</evidence>
<dbReference type="InterPro" id="IPR017937">
    <property type="entry name" value="Thioredoxin_CS"/>
</dbReference>
<reference evidence="20" key="1">
    <citation type="submission" date="2021-11" db="EMBL/GenBank/DDBJ databases">
        <authorList>
            <person name="Rodrigo-Torres L."/>
            <person name="Arahal R. D."/>
            <person name="Lucena T."/>
        </authorList>
    </citation>
    <scope>NUCLEOTIDE SEQUENCE</scope>
    <source>
        <strain evidence="20">CECT 7928</strain>
    </source>
</reference>
<gene>
    <name evidence="18 20" type="primary">dsbD</name>
    <name evidence="20" type="ORF">VMF7928_04206</name>
</gene>
<dbReference type="PROSITE" id="PS51352">
    <property type="entry name" value="THIOREDOXIN_2"/>
    <property type="match status" value="1"/>
</dbReference>
<dbReference type="CDD" id="cd02953">
    <property type="entry name" value="DsbDgamma"/>
    <property type="match status" value="1"/>
</dbReference>
<evidence type="ECO:0000256" key="3">
    <source>
        <dbReference type="ARBA" id="ARBA00022448"/>
    </source>
</evidence>
<sequence length="601" mass="66013" precursor="true">MRTLVSLLVYFLLSFSSPAIAQLSNTVALPGASSSSQKFVPVDQAFAFSHFQQGKFIYLDWQVKPDYYLYRHTISVTGTNVELGDIVIPKGQEHKDEFFGEVNIFTSPLSIAVPIDNIQPGAQLTVQYQGCAKAGFCYPPETKIINIESPQASSSVPNDSANAQAKNANGSVAVNQSADSSGYFSFLGSHWWTPVLFLALGVGLAFTPCVLPMYPILTSIVLGSGRLSHKRAFALSMIYVQGMALTYTILGLIVASAGIQFQAAMQHPYVLVGLSVLFIALALSMFGLYSLQLPSRAQTWLNSLSNQQRSGNSLGVFAMGAISGLVCSPCTTAPLSGALLYVAQTGNLFIGGITLYALALGMGIPLILAAVFGNKLLPKSGDWMNKVKALFGFILLAAPIFLLERMIPEFWASILWSILGIAAFGWLYHVKNSFHSGGWKQSVVAIIAILGMLFSAQPILHDWYSSSNTTMDSRPTIEFVRIHNINELNAQLEKAKLEHKPVMLDFYADWCVACKEFEKYTFHEKAVEEKLQHFVLLQVDVTKSLPEDFKLMQKMNVLGLPTIEFWNAKGEHMVNARVTGFKDAKAFLVHMNQFDFTTSNK</sequence>
<evidence type="ECO:0000256" key="8">
    <source>
        <dbReference type="ARBA" id="ARBA00022748"/>
    </source>
</evidence>
<dbReference type="InterPro" id="IPR003834">
    <property type="entry name" value="Cyt_c_assmbl_TM_dom"/>
</dbReference>
<feature type="transmembrane region" description="Helical" evidence="18">
    <location>
        <begin position="232"/>
        <end position="257"/>
    </location>
</feature>
<feature type="domain" description="Thioredoxin" evidence="19">
    <location>
        <begin position="468"/>
        <end position="596"/>
    </location>
</feature>
<dbReference type="HAMAP" id="MF_00399">
    <property type="entry name" value="DbsD"/>
    <property type="match status" value="1"/>
</dbReference>
<dbReference type="InterPro" id="IPR035671">
    <property type="entry name" value="DsbD_gamma"/>
</dbReference>
<keyword evidence="12 18" id="KW-0520">NAD</keyword>
<dbReference type="GO" id="GO:0047134">
    <property type="term" value="F:protein-disulfide reductase [NAD(P)H] activity"/>
    <property type="evidence" value="ECO:0007669"/>
    <property type="project" value="UniProtKB-EC"/>
</dbReference>
<evidence type="ECO:0000256" key="7">
    <source>
        <dbReference type="ARBA" id="ARBA00022729"/>
    </source>
</evidence>
<dbReference type="EMBL" id="CAKLDM010000003">
    <property type="protein sequence ID" value="CAH0542789.1"/>
    <property type="molecule type" value="Genomic_DNA"/>
</dbReference>
<evidence type="ECO:0000313" key="21">
    <source>
        <dbReference type="Proteomes" id="UP000838748"/>
    </source>
</evidence>
<accession>A0ABM9A997</accession>
<dbReference type="RefSeq" id="WP_237363684.1">
    <property type="nucleotide sequence ID" value="NZ_CAKLDM010000003.1"/>
</dbReference>
<evidence type="ECO:0000256" key="12">
    <source>
        <dbReference type="ARBA" id="ARBA00023027"/>
    </source>
</evidence>
<dbReference type="Pfam" id="PF02683">
    <property type="entry name" value="DsbD_TM"/>
    <property type="match status" value="1"/>
</dbReference>
<feature type="transmembrane region" description="Helical" evidence="18">
    <location>
        <begin position="269"/>
        <end position="293"/>
    </location>
</feature>
<keyword evidence="4 18" id="KW-1003">Cell membrane</keyword>
<keyword evidence="3 18" id="KW-0813">Transport</keyword>
<dbReference type="Pfam" id="PF13899">
    <property type="entry name" value="Thioredoxin_7"/>
    <property type="match status" value="1"/>
</dbReference>
<keyword evidence="7 18" id="KW-0732">Signal</keyword>
<dbReference type="InterPro" id="IPR028250">
    <property type="entry name" value="DsbDN"/>
</dbReference>
<dbReference type="EC" id="1.8.1.8" evidence="18"/>
<dbReference type="InterPro" id="IPR013766">
    <property type="entry name" value="Thioredoxin_domain"/>
</dbReference>
<evidence type="ECO:0000259" key="19">
    <source>
        <dbReference type="PROSITE" id="PS51352"/>
    </source>
</evidence>
<keyword evidence="8 18" id="KW-0201">Cytochrome c-type biogenesis</keyword>
<dbReference type="PROSITE" id="PS00194">
    <property type="entry name" value="THIOREDOXIN_1"/>
    <property type="match status" value="1"/>
</dbReference>
<evidence type="ECO:0000256" key="2">
    <source>
        <dbReference type="ARBA" id="ARBA00007241"/>
    </source>
</evidence>
<dbReference type="NCBIfam" id="NF001419">
    <property type="entry name" value="PRK00293.1"/>
    <property type="match status" value="1"/>
</dbReference>
<comment type="function">
    <text evidence="18">Required to facilitate the formation of correct disulfide bonds in some periplasmic proteins and for the assembly of the periplasmic c-type cytochromes. Acts by transferring electrons from cytoplasmic thioredoxin to the periplasm. This transfer involves a cascade of disulfide bond formation and reduction steps.</text>
</comment>